<organism evidence="2 3">
    <name type="scientific">Gadus morhua</name>
    <name type="common">Atlantic cod</name>
    <dbReference type="NCBI Taxonomy" id="8049"/>
    <lineage>
        <taxon>Eukaryota</taxon>
        <taxon>Metazoa</taxon>
        <taxon>Chordata</taxon>
        <taxon>Craniata</taxon>
        <taxon>Vertebrata</taxon>
        <taxon>Euteleostomi</taxon>
        <taxon>Actinopterygii</taxon>
        <taxon>Neopterygii</taxon>
        <taxon>Teleostei</taxon>
        <taxon>Neoteleostei</taxon>
        <taxon>Acanthomorphata</taxon>
        <taxon>Zeiogadaria</taxon>
        <taxon>Gadariae</taxon>
        <taxon>Gadiformes</taxon>
        <taxon>Gadoidei</taxon>
        <taxon>Gadidae</taxon>
        <taxon>Gadus</taxon>
    </lineage>
</organism>
<keyword evidence="3" id="KW-1185">Reference proteome</keyword>
<feature type="region of interest" description="Disordered" evidence="1">
    <location>
        <begin position="1"/>
        <end position="21"/>
    </location>
</feature>
<dbReference type="Proteomes" id="UP000694546">
    <property type="component" value="Chromosome 11"/>
</dbReference>
<dbReference type="AlphaFoldDB" id="A0A8C5BDS6"/>
<accession>A0A8C5BDS6</accession>
<reference evidence="2" key="1">
    <citation type="submission" date="2025-08" db="UniProtKB">
        <authorList>
            <consortium name="Ensembl"/>
        </authorList>
    </citation>
    <scope>IDENTIFICATION</scope>
</reference>
<dbReference type="GeneTree" id="ENSGT00940000172009"/>
<reference evidence="2" key="2">
    <citation type="submission" date="2025-09" db="UniProtKB">
        <authorList>
            <consortium name="Ensembl"/>
        </authorList>
    </citation>
    <scope>IDENTIFICATION</scope>
</reference>
<evidence type="ECO:0000313" key="2">
    <source>
        <dbReference type="Ensembl" id="ENSGMOP00000044597.1"/>
    </source>
</evidence>
<feature type="compositionally biased region" description="Basic and acidic residues" evidence="1">
    <location>
        <begin position="1"/>
        <end position="12"/>
    </location>
</feature>
<name>A0A8C5BDS6_GADMO</name>
<evidence type="ECO:0000256" key="1">
    <source>
        <dbReference type="SAM" id="MobiDB-lite"/>
    </source>
</evidence>
<sequence length="90" mass="10444">MSRREGLGEPDRGALSSEQEEKLRQFKIKTRIDNEKYLRSHPEIDKLMSDFLRFATMSLYFSPLLGIQGECVVYSVCVGLCERERRSIKA</sequence>
<evidence type="ECO:0008006" key="4">
    <source>
        <dbReference type="Google" id="ProtNLM"/>
    </source>
</evidence>
<evidence type="ECO:0000313" key="3">
    <source>
        <dbReference type="Proteomes" id="UP000694546"/>
    </source>
</evidence>
<dbReference type="Ensembl" id="ENSGMOT00000072352.1">
    <property type="protein sequence ID" value="ENSGMOP00000044597.1"/>
    <property type="gene ID" value="ENSGMOG00000030489.1"/>
</dbReference>
<proteinExistence type="predicted"/>
<protein>
    <recommendedName>
        <fullName evidence="4">RIIa domain-containing protein 1</fullName>
    </recommendedName>
</protein>